<name>A0ABD2AKC1_VESMC</name>
<sequence length="59" mass="7075">MYTFRLELSKDQVPTNQNVIHTARRSDRFLSRLTMRIKALLDVTPVILRNKLFILPRYD</sequence>
<organism evidence="1 2">
    <name type="scientific">Vespula maculifrons</name>
    <name type="common">Eastern yellow jacket</name>
    <name type="synonym">Wasp</name>
    <dbReference type="NCBI Taxonomy" id="7453"/>
    <lineage>
        <taxon>Eukaryota</taxon>
        <taxon>Metazoa</taxon>
        <taxon>Ecdysozoa</taxon>
        <taxon>Arthropoda</taxon>
        <taxon>Hexapoda</taxon>
        <taxon>Insecta</taxon>
        <taxon>Pterygota</taxon>
        <taxon>Neoptera</taxon>
        <taxon>Endopterygota</taxon>
        <taxon>Hymenoptera</taxon>
        <taxon>Apocrita</taxon>
        <taxon>Aculeata</taxon>
        <taxon>Vespoidea</taxon>
        <taxon>Vespidae</taxon>
        <taxon>Vespinae</taxon>
        <taxon>Vespula</taxon>
    </lineage>
</organism>
<proteinExistence type="predicted"/>
<dbReference type="Proteomes" id="UP001607303">
    <property type="component" value="Unassembled WGS sequence"/>
</dbReference>
<accession>A0ABD2AKC1</accession>
<keyword evidence="2" id="KW-1185">Reference proteome</keyword>
<dbReference type="AlphaFoldDB" id="A0ABD2AKC1"/>
<dbReference type="EMBL" id="JAYRBN010000116">
    <property type="protein sequence ID" value="KAL2721058.1"/>
    <property type="molecule type" value="Genomic_DNA"/>
</dbReference>
<evidence type="ECO:0000313" key="1">
    <source>
        <dbReference type="EMBL" id="KAL2721058.1"/>
    </source>
</evidence>
<protein>
    <submittedName>
        <fullName evidence="1">Uncharacterized protein</fullName>
    </submittedName>
</protein>
<gene>
    <name evidence="1" type="ORF">V1477_019878</name>
</gene>
<evidence type="ECO:0000313" key="2">
    <source>
        <dbReference type="Proteomes" id="UP001607303"/>
    </source>
</evidence>
<reference evidence="1 2" key="1">
    <citation type="journal article" date="2024" name="Ann. Entomol. Soc. Am.">
        <title>Genomic analyses of the southern and eastern yellowjacket wasps (Hymenoptera: Vespidae) reveal evolutionary signatures of social life.</title>
        <authorList>
            <person name="Catto M.A."/>
            <person name="Caine P.B."/>
            <person name="Orr S.E."/>
            <person name="Hunt B.G."/>
            <person name="Goodisman M.A.D."/>
        </authorList>
    </citation>
    <scope>NUCLEOTIDE SEQUENCE [LARGE SCALE GENOMIC DNA]</scope>
    <source>
        <strain evidence="1">232</strain>
        <tissue evidence="1">Head and thorax</tissue>
    </source>
</reference>
<comment type="caution">
    <text evidence="1">The sequence shown here is derived from an EMBL/GenBank/DDBJ whole genome shotgun (WGS) entry which is preliminary data.</text>
</comment>